<comment type="caution">
    <text evidence="8">The sequence shown here is derived from an EMBL/GenBank/DDBJ whole genome shotgun (WGS) entry which is preliminary data.</text>
</comment>
<feature type="region of interest" description="Disordered" evidence="5">
    <location>
        <begin position="527"/>
        <end position="550"/>
    </location>
</feature>
<dbReference type="InterPro" id="IPR011010">
    <property type="entry name" value="DNA_brk_join_enz"/>
</dbReference>
<protein>
    <submittedName>
        <fullName evidence="8">Phage integrase family protein</fullName>
    </submittedName>
</protein>
<organism evidence="8 9">
    <name type="scientific">Kribbella antiqua</name>
    <dbReference type="NCBI Taxonomy" id="2512217"/>
    <lineage>
        <taxon>Bacteria</taxon>
        <taxon>Bacillati</taxon>
        <taxon>Actinomycetota</taxon>
        <taxon>Actinomycetes</taxon>
        <taxon>Propionibacteriales</taxon>
        <taxon>Kribbellaceae</taxon>
        <taxon>Kribbella</taxon>
    </lineage>
</organism>
<dbReference type="InterPro" id="IPR000524">
    <property type="entry name" value="Tscrpt_reg_HTH_GntR"/>
</dbReference>
<dbReference type="Proteomes" id="UP000295573">
    <property type="component" value="Unassembled WGS sequence"/>
</dbReference>
<dbReference type="PANTHER" id="PTHR44846:SF17">
    <property type="entry name" value="GNTR-FAMILY TRANSCRIPTIONAL REGULATOR"/>
    <property type="match status" value="1"/>
</dbReference>
<evidence type="ECO:0000256" key="5">
    <source>
        <dbReference type="SAM" id="MobiDB-lite"/>
    </source>
</evidence>
<dbReference type="RefSeq" id="WP_132157168.1">
    <property type="nucleotide sequence ID" value="NZ_SLWR01000019.1"/>
</dbReference>
<keyword evidence="9" id="KW-1185">Reference proteome</keyword>
<keyword evidence="3" id="KW-0804">Transcription</keyword>
<name>A0A4R2I4C1_9ACTN</name>
<dbReference type="SUPFAM" id="SSF56349">
    <property type="entry name" value="DNA breaking-rejoining enzymes"/>
    <property type="match status" value="1"/>
</dbReference>
<evidence type="ECO:0000256" key="1">
    <source>
        <dbReference type="ARBA" id="ARBA00023015"/>
    </source>
</evidence>
<dbReference type="GO" id="GO:0006310">
    <property type="term" value="P:DNA recombination"/>
    <property type="evidence" value="ECO:0007669"/>
    <property type="project" value="UniProtKB-KW"/>
</dbReference>
<dbReference type="Gene3D" id="1.10.443.10">
    <property type="entry name" value="Intergrase catalytic core"/>
    <property type="match status" value="1"/>
</dbReference>
<accession>A0A4R2I4C1</accession>
<dbReference type="InterPro" id="IPR036388">
    <property type="entry name" value="WH-like_DNA-bd_sf"/>
</dbReference>
<evidence type="ECO:0000256" key="3">
    <source>
        <dbReference type="ARBA" id="ARBA00023163"/>
    </source>
</evidence>
<proteinExistence type="predicted"/>
<keyword evidence="4" id="KW-0233">DNA recombination</keyword>
<dbReference type="SMART" id="SM00345">
    <property type="entry name" value="HTH_GNTR"/>
    <property type="match status" value="1"/>
</dbReference>
<dbReference type="Pfam" id="PF00392">
    <property type="entry name" value="GntR"/>
    <property type="match status" value="1"/>
</dbReference>
<dbReference type="InterPro" id="IPR013762">
    <property type="entry name" value="Integrase-like_cat_sf"/>
</dbReference>
<feature type="domain" description="HTH gntR-type" evidence="6">
    <location>
        <begin position="465"/>
        <end position="533"/>
    </location>
</feature>
<dbReference type="PANTHER" id="PTHR44846">
    <property type="entry name" value="MANNOSYL-D-GLYCERATE TRANSPORT/METABOLISM SYSTEM REPRESSOR MNGR-RELATED"/>
    <property type="match status" value="1"/>
</dbReference>
<dbReference type="CDD" id="cd07377">
    <property type="entry name" value="WHTH_GntR"/>
    <property type="match status" value="1"/>
</dbReference>
<feature type="compositionally biased region" description="Basic and acidic residues" evidence="5">
    <location>
        <begin position="1"/>
        <end position="12"/>
    </location>
</feature>
<dbReference type="EMBL" id="SLWR01000019">
    <property type="protein sequence ID" value="TCO38964.1"/>
    <property type="molecule type" value="Genomic_DNA"/>
</dbReference>
<dbReference type="InterPro" id="IPR036390">
    <property type="entry name" value="WH_DNA-bd_sf"/>
</dbReference>
<dbReference type="InterPro" id="IPR050679">
    <property type="entry name" value="Bact_HTH_transcr_reg"/>
</dbReference>
<dbReference type="GO" id="GO:0015074">
    <property type="term" value="P:DNA integration"/>
    <property type="evidence" value="ECO:0007669"/>
    <property type="project" value="InterPro"/>
</dbReference>
<sequence length="550" mass="60689">MAASGKPRERQRGNITPLPSGALRVRVYAGQDPVTKKPFYLTKTVPPGPKQAQEAEKIKTRFLNQVDEGRNPKTRANVDQLLVKYLDVVDVDVLTLRGYRSKYNNHIKPLLGTTPLSKLGQIGTGVEILDSFYAELRRCRLHCDGKKFIQHRTARPHQCDEHEGNRCRRDNPQGCWRCRRMCKPHVCKGLGDSTIRQIHWILSGALDRAVVWGWIAVNPAEHASKPGLPTPDPHPPTVDEVGRLLTEAWKEDEDWGAFLSTKTTTGNRRGEMCALRWSDRTRREGATSVLSVRRSIFVNDAGHLEEKDTMTHQQRRIVMDTEPDAVLDEHEARCRQRASELGIQFDPNGYIFSSAPDGIRPLHPDSVSKRYARLAKRLGIDTELKNHRHYNATELIMAGYNVRSAAGRLGHSGGGTTTLRVYTAWWSEADQRAAGATPVRLPTRPAARDAKASKPAVPDVTNEDLKPYERIAADLRGAIDAGILAHGDPLPSEKNLAARYGVAASTAHRAVALLVAAGLVTASRGKRATVATGDDPPLASVTELKPAAPS</sequence>
<dbReference type="InterPro" id="IPR010998">
    <property type="entry name" value="Integrase_recombinase_N"/>
</dbReference>
<dbReference type="PROSITE" id="PS50949">
    <property type="entry name" value="HTH_GNTR"/>
    <property type="match status" value="1"/>
</dbReference>
<evidence type="ECO:0000259" key="6">
    <source>
        <dbReference type="PROSITE" id="PS50949"/>
    </source>
</evidence>
<dbReference type="Pfam" id="PF00589">
    <property type="entry name" value="Phage_integrase"/>
    <property type="match status" value="1"/>
</dbReference>
<dbReference type="InterPro" id="IPR002104">
    <property type="entry name" value="Integrase_catalytic"/>
</dbReference>
<dbReference type="AlphaFoldDB" id="A0A4R2I4C1"/>
<keyword evidence="1" id="KW-0805">Transcription regulation</keyword>
<evidence type="ECO:0000256" key="2">
    <source>
        <dbReference type="ARBA" id="ARBA00023125"/>
    </source>
</evidence>
<gene>
    <name evidence="8" type="ORF">EV646_1194</name>
</gene>
<evidence type="ECO:0000313" key="8">
    <source>
        <dbReference type="EMBL" id="TCO38964.1"/>
    </source>
</evidence>
<feature type="region of interest" description="Disordered" evidence="5">
    <location>
        <begin position="1"/>
        <end position="21"/>
    </location>
</feature>
<evidence type="ECO:0000313" key="9">
    <source>
        <dbReference type="Proteomes" id="UP000295573"/>
    </source>
</evidence>
<evidence type="ECO:0000256" key="4">
    <source>
        <dbReference type="ARBA" id="ARBA00023172"/>
    </source>
</evidence>
<dbReference type="Gene3D" id="1.10.150.130">
    <property type="match status" value="1"/>
</dbReference>
<dbReference type="SUPFAM" id="SSF46785">
    <property type="entry name" value="Winged helix' DNA-binding domain"/>
    <property type="match status" value="1"/>
</dbReference>
<evidence type="ECO:0000259" key="7">
    <source>
        <dbReference type="PROSITE" id="PS51898"/>
    </source>
</evidence>
<dbReference type="OrthoDB" id="4326943at2"/>
<dbReference type="GO" id="GO:0003677">
    <property type="term" value="F:DNA binding"/>
    <property type="evidence" value="ECO:0007669"/>
    <property type="project" value="UniProtKB-KW"/>
</dbReference>
<dbReference type="GO" id="GO:0003700">
    <property type="term" value="F:DNA-binding transcription factor activity"/>
    <property type="evidence" value="ECO:0007669"/>
    <property type="project" value="InterPro"/>
</dbReference>
<dbReference type="Gene3D" id="1.10.10.10">
    <property type="entry name" value="Winged helix-like DNA-binding domain superfamily/Winged helix DNA-binding domain"/>
    <property type="match status" value="1"/>
</dbReference>
<feature type="domain" description="Tyr recombinase" evidence="7">
    <location>
        <begin position="231"/>
        <end position="436"/>
    </location>
</feature>
<dbReference type="GO" id="GO:0045892">
    <property type="term" value="P:negative regulation of DNA-templated transcription"/>
    <property type="evidence" value="ECO:0007669"/>
    <property type="project" value="TreeGrafter"/>
</dbReference>
<reference evidence="8 9" key="1">
    <citation type="journal article" date="2015" name="Stand. Genomic Sci.">
        <title>Genomic Encyclopedia of Bacterial and Archaeal Type Strains, Phase III: the genomes of soil and plant-associated and newly described type strains.</title>
        <authorList>
            <person name="Whitman W.B."/>
            <person name="Woyke T."/>
            <person name="Klenk H.P."/>
            <person name="Zhou Y."/>
            <person name="Lilburn T.G."/>
            <person name="Beck B.J."/>
            <person name="De Vos P."/>
            <person name="Vandamme P."/>
            <person name="Eisen J.A."/>
            <person name="Garrity G."/>
            <person name="Hugenholtz P."/>
            <person name="Kyrpides N.C."/>
        </authorList>
    </citation>
    <scope>NUCLEOTIDE SEQUENCE [LARGE SCALE GENOMIC DNA]</scope>
    <source>
        <strain evidence="8 9">VKM Ac-2541</strain>
    </source>
</reference>
<dbReference type="PROSITE" id="PS51898">
    <property type="entry name" value="TYR_RECOMBINASE"/>
    <property type="match status" value="1"/>
</dbReference>
<keyword evidence="2" id="KW-0238">DNA-binding</keyword>